<evidence type="ECO:0000259" key="13">
    <source>
        <dbReference type="Pfam" id="PF13490"/>
    </source>
</evidence>
<evidence type="ECO:0000259" key="12">
    <source>
        <dbReference type="Pfam" id="PF10099"/>
    </source>
</evidence>
<keyword evidence="15" id="KW-1185">Reference proteome</keyword>
<evidence type="ECO:0000313" key="15">
    <source>
        <dbReference type="Proteomes" id="UP000186040"/>
    </source>
</evidence>
<dbReference type="InterPro" id="IPR018764">
    <property type="entry name" value="RskA_C"/>
</dbReference>
<keyword evidence="7 11" id="KW-0472">Membrane</keyword>
<dbReference type="EMBL" id="MKQR01000021">
    <property type="protein sequence ID" value="OLR91589.1"/>
    <property type="molecule type" value="Genomic_DNA"/>
</dbReference>
<dbReference type="PANTHER" id="PTHR37461:SF1">
    <property type="entry name" value="ANTI-SIGMA-K FACTOR RSKA"/>
    <property type="match status" value="1"/>
</dbReference>
<keyword evidence="3" id="KW-1003">Cell membrane</keyword>
<dbReference type="Gene3D" id="1.10.10.1320">
    <property type="entry name" value="Anti-sigma factor, zinc-finger domain"/>
    <property type="match status" value="1"/>
</dbReference>
<accession>A0A1Q9LI12</accession>
<reference evidence="14 15" key="1">
    <citation type="submission" date="2016-10" db="EMBL/GenBank/DDBJ databases">
        <title>The Draft Genome Sequence of Actinokineospora bangkokensis 44EHWT reveals the biosynthetic pathway of antifungal compounds Thailandins with unusual extender unit butylmalonyl-CoA.</title>
        <authorList>
            <person name="Greule A."/>
            <person name="Intra B."/>
            <person name="Flemming S."/>
            <person name="Rommel M.G."/>
            <person name="Panbangred W."/>
            <person name="Bechthold A."/>
        </authorList>
    </citation>
    <scope>NUCLEOTIDE SEQUENCE [LARGE SCALE GENOMIC DNA]</scope>
    <source>
        <strain evidence="14 15">44EHW</strain>
    </source>
</reference>
<dbReference type="OrthoDB" id="153510at2"/>
<feature type="transmembrane region" description="Helical" evidence="11">
    <location>
        <begin position="96"/>
        <end position="120"/>
    </location>
</feature>
<dbReference type="InterPro" id="IPR041916">
    <property type="entry name" value="Anti_sigma_zinc_sf"/>
</dbReference>
<dbReference type="InterPro" id="IPR051474">
    <property type="entry name" value="Anti-sigma-K/W_factor"/>
</dbReference>
<dbReference type="InterPro" id="IPR027383">
    <property type="entry name" value="Znf_put"/>
</dbReference>
<keyword evidence="8" id="KW-0804">Transcription</keyword>
<evidence type="ECO:0000256" key="1">
    <source>
        <dbReference type="ARBA" id="ARBA00004167"/>
    </source>
</evidence>
<dbReference type="STRING" id="1193682.BJP25_25850"/>
<feature type="domain" description="Anti-sigma K factor RskA C-terminal" evidence="12">
    <location>
        <begin position="103"/>
        <end position="237"/>
    </location>
</feature>
<dbReference type="GO" id="GO:0006417">
    <property type="term" value="P:regulation of translation"/>
    <property type="evidence" value="ECO:0007669"/>
    <property type="project" value="TreeGrafter"/>
</dbReference>
<evidence type="ECO:0000256" key="4">
    <source>
        <dbReference type="ARBA" id="ARBA00022692"/>
    </source>
</evidence>
<dbReference type="GO" id="GO:0016989">
    <property type="term" value="F:sigma factor antagonist activity"/>
    <property type="evidence" value="ECO:0007669"/>
    <property type="project" value="TreeGrafter"/>
</dbReference>
<evidence type="ECO:0000256" key="11">
    <source>
        <dbReference type="SAM" id="Phobius"/>
    </source>
</evidence>
<dbReference type="RefSeq" id="WP_075976659.1">
    <property type="nucleotide sequence ID" value="NZ_MKQR01000021.1"/>
</dbReference>
<sequence>MTADIHALTGAYALNAIPEAERAEFERHLADCEACAQEVRELQATATRLGEAAHEPPPPELKAAVLARIAEVRQLPPLDDLSALRERKQQLRAAPLATKLFGIAAAVLLVVAVSLGVLLVRNTNQLDSTQQQAAAVSELLSATDAKVVTGTTTSGINGTVVVSRERGQVLLLAGNVPSAPSGKTYQVWLMGDGAPRSIGLISPDDAGHATLLDTSGVGAADNVGVTVEPTGGSQAPSNDVVMQMALPA</sequence>
<evidence type="ECO:0000256" key="6">
    <source>
        <dbReference type="ARBA" id="ARBA00023015"/>
    </source>
</evidence>
<evidence type="ECO:0000256" key="10">
    <source>
        <dbReference type="ARBA" id="ARBA00030803"/>
    </source>
</evidence>
<dbReference type="GO" id="GO:0005886">
    <property type="term" value="C:plasma membrane"/>
    <property type="evidence" value="ECO:0007669"/>
    <property type="project" value="UniProtKB-SubCell"/>
</dbReference>
<feature type="domain" description="Putative zinc-finger" evidence="13">
    <location>
        <begin position="4"/>
        <end position="36"/>
    </location>
</feature>
<dbReference type="Pfam" id="PF13490">
    <property type="entry name" value="zf-HC2"/>
    <property type="match status" value="1"/>
</dbReference>
<keyword evidence="6" id="KW-0805">Transcription regulation</keyword>
<organism evidence="14 15">
    <name type="scientific">Actinokineospora bangkokensis</name>
    <dbReference type="NCBI Taxonomy" id="1193682"/>
    <lineage>
        <taxon>Bacteria</taxon>
        <taxon>Bacillati</taxon>
        <taxon>Actinomycetota</taxon>
        <taxon>Actinomycetes</taxon>
        <taxon>Pseudonocardiales</taxon>
        <taxon>Pseudonocardiaceae</taxon>
        <taxon>Actinokineospora</taxon>
    </lineage>
</organism>
<dbReference type="AlphaFoldDB" id="A0A1Q9LI12"/>
<evidence type="ECO:0000256" key="9">
    <source>
        <dbReference type="ARBA" id="ARBA00029829"/>
    </source>
</evidence>
<evidence type="ECO:0000313" key="14">
    <source>
        <dbReference type="EMBL" id="OLR91589.1"/>
    </source>
</evidence>
<dbReference type="Pfam" id="PF10099">
    <property type="entry name" value="RskA_C"/>
    <property type="match status" value="1"/>
</dbReference>
<keyword evidence="5 11" id="KW-1133">Transmembrane helix</keyword>
<proteinExistence type="predicted"/>
<keyword evidence="4 11" id="KW-0812">Transmembrane</keyword>
<comment type="subcellular location">
    <subcellularLocation>
        <location evidence="2">Cell membrane</location>
    </subcellularLocation>
    <subcellularLocation>
        <location evidence="1">Membrane</location>
        <topology evidence="1">Single-pass membrane protein</topology>
    </subcellularLocation>
</comment>
<name>A0A1Q9LI12_9PSEU</name>
<evidence type="ECO:0000256" key="7">
    <source>
        <dbReference type="ARBA" id="ARBA00023136"/>
    </source>
</evidence>
<comment type="caution">
    <text evidence="14">The sequence shown here is derived from an EMBL/GenBank/DDBJ whole genome shotgun (WGS) entry which is preliminary data.</text>
</comment>
<evidence type="ECO:0000256" key="8">
    <source>
        <dbReference type="ARBA" id="ARBA00023163"/>
    </source>
</evidence>
<dbReference type="PANTHER" id="PTHR37461">
    <property type="entry name" value="ANTI-SIGMA-K FACTOR RSKA"/>
    <property type="match status" value="1"/>
</dbReference>
<gene>
    <name evidence="14" type="ORF">BJP25_25850</name>
</gene>
<protein>
    <recommendedName>
        <fullName evidence="10">Regulator of SigK</fullName>
    </recommendedName>
    <alternativeName>
        <fullName evidence="9">Sigma-K anti-sigma factor RskA</fullName>
    </alternativeName>
</protein>
<dbReference type="Proteomes" id="UP000186040">
    <property type="component" value="Unassembled WGS sequence"/>
</dbReference>
<evidence type="ECO:0000256" key="3">
    <source>
        <dbReference type="ARBA" id="ARBA00022475"/>
    </source>
</evidence>
<evidence type="ECO:0000256" key="2">
    <source>
        <dbReference type="ARBA" id="ARBA00004236"/>
    </source>
</evidence>
<evidence type="ECO:0000256" key="5">
    <source>
        <dbReference type="ARBA" id="ARBA00022989"/>
    </source>
</evidence>